<dbReference type="AlphaFoldDB" id="A9F6C4"/>
<dbReference type="SMART" id="SM00065">
    <property type="entry name" value="GAF"/>
    <property type="match status" value="1"/>
</dbReference>
<dbReference type="SUPFAM" id="SSF48452">
    <property type="entry name" value="TPR-like"/>
    <property type="match status" value="1"/>
</dbReference>
<organism evidence="4 5">
    <name type="scientific">Sorangium cellulosum (strain So ce56)</name>
    <name type="common">Polyangium cellulosum (strain So ce56)</name>
    <dbReference type="NCBI Taxonomy" id="448385"/>
    <lineage>
        <taxon>Bacteria</taxon>
        <taxon>Pseudomonadati</taxon>
        <taxon>Myxococcota</taxon>
        <taxon>Polyangia</taxon>
        <taxon>Polyangiales</taxon>
        <taxon>Polyangiaceae</taxon>
        <taxon>Sorangium</taxon>
    </lineage>
</organism>
<accession>A9F6C4</accession>
<evidence type="ECO:0000313" key="5">
    <source>
        <dbReference type="Proteomes" id="UP000002139"/>
    </source>
</evidence>
<feature type="compositionally biased region" description="Basic and acidic residues" evidence="2">
    <location>
        <begin position="427"/>
        <end position="437"/>
    </location>
</feature>
<dbReference type="STRING" id="448385.sce1263"/>
<dbReference type="KEGG" id="scl:sce1263"/>
<name>A9F6C4_SORC5</name>
<keyword evidence="5" id="KW-1185">Reference proteome</keyword>
<dbReference type="RefSeq" id="WP_012233898.1">
    <property type="nucleotide sequence ID" value="NC_010162.1"/>
</dbReference>
<evidence type="ECO:0000256" key="2">
    <source>
        <dbReference type="SAM" id="MobiDB-lite"/>
    </source>
</evidence>
<dbReference type="eggNOG" id="COG2203">
    <property type="taxonomic scope" value="Bacteria"/>
</dbReference>
<protein>
    <recommendedName>
        <fullName evidence="3">GAF domain-containing protein</fullName>
    </recommendedName>
</protein>
<evidence type="ECO:0000259" key="3">
    <source>
        <dbReference type="SMART" id="SM00065"/>
    </source>
</evidence>
<feature type="region of interest" description="Disordered" evidence="2">
    <location>
        <begin position="418"/>
        <end position="437"/>
    </location>
</feature>
<dbReference type="Pfam" id="PF01590">
    <property type="entry name" value="GAF"/>
    <property type="match status" value="1"/>
</dbReference>
<dbReference type="PANTHER" id="PTHR43642">
    <property type="entry name" value="HYBRID SIGNAL TRANSDUCTION HISTIDINE KINASE G"/>
    <property type="match status" value="1"/>
</dbReference>
<dbReference type="EMBL" id="AM746676">
    <property type="protein sequence ID" value="CAN91421.1"/>
    <property type="molecule type" value="Genomic_DNA"/>
</dbReference>
<sequence length="867" mass="93853">MKLLCKPADERTARAQVLKVDIDAYAALPDAERRAVHLRLGRMAEARSQRERSDEALFEAAHHLNLGAPLIVEPRERAALAAMNLAAGRKARERGATPAAADLFEAGIAALPDGSFKRDHEIAFSLHAEAAECAHLGGRLDRAEALLDVLAAEARSDLERARAHELRIAVYTTQGRLDEAVALGKTALAMLGVPLPEDGPGRKAAADAELAAARAALGTRRLKDLLDEPEASDARTRAALRLLMALMLPAATVNPPLCTFIAARQVNLSLERGHGGASPYGFMAYAWVAARVLRRYDEAYELGQLALEMNERSGQPELSCRLRVVLGAHVSVFTDHLLSSLDLFQAALEAGHRTGDLTYLSQACVHTALVRFGLGDECEAVRAEVDGFLSLVRRAREELAALALTGVRRALDDLMDATRAGASRPPSHGDLDDAGDEAKLSAPAHGAAARVHYALRQQICFLNEDYEGALRMGSLAEARMQGGVDDHLATEVFFYTCLTLLSPALARGRQLTTVSVASYRDRFSEWAERCPDNYRHKHLLLRAESARAAGEELAAMKLYDQAIESAKVNGFVRDEALASELCAKFHLASGRERIAHVYMADAHEGYLRWGAQAKARQLSRKYPHLVARAALVGQQSRPPESALPASTERPTSLDAFALLRVSRAICGELVLERLFERLLRALSESAGAQRAVLLLARDGALTIEAELDGDRGGVRLGPSTPLESTADLAASVVQHVAQTQQPIALTSAAMDERFADDPYLLEGGLRSILCLAMTHQGRLTGVLYAENGATAGAFRAGQVELCGLLASQAAVAVHNALRYRDAQSTSRELRRCNEALVDEVARLTEELRACNRDASPTSELRRCNEAR</sequence>
<feature type="coiled-coil region" evidence="1">
    <location>
        <begin position="826"/>
        <end position="853"/>
    </location>
</feature>
<dbReference type="HOGENOM" id="CLU_336459_0_0_7"/>
<dbReference type="InterPro" id="IPR011990">
    <property type="entry name" value="TPR-like_helical_dom_sf"/>
</dbReference>
<dbReference type="Proteomes" id="UP000002139">
    <property type="component" value="Chromosome"/>
</dbReference>
<dbReference type="InterPro" id="IPR053159">
    <property type="entry name" value="Hybrid_Histidine_Kinase"/>
</dbReference>
<keyword evidence="1" id="KW-0175">Coiled coil</keyword>
<dbReference type="SUPFAM" id="SSF55781">
    <property type="entry name" value="GAF domain-like"/>
    <property type="match status" value="1"/>
</dbReference>
<dbReference type="eggNOG" id="COG3899">
    <property type="taxonomic scope" value="Bacteria"/>
</dbReference>
<dbReference type="InterPro" id="IPR003018">
    <property type="entry name" value="GAF"/>
</dbReference>
<dbReference type="BioCyc" id="SCEL448385:SCE_RS06550-MONOMER"/>
<feature type="domain" description="GAF" evidence="3">
    <location>
        <begin position="670"/>
        <end position="823"/>
    </location>
</feature>
<evidence type="ECO:0000256" key="1">
    <source>
        <dbReference type="SAM" id="Coils"/>
    </source>
</evidence>
<proteinExistence type="predicted"/>
<evidence type="ECO:0000313" key="4">
    <source>
        <dbReference type="EMBL" id="CAN91421.1"/>
    </source>
</evidence>
<dbReference type="Gene3D" id="3.30.450.40">
    <property type="match status" value="1"/>
</dbReference>
<reference evidence="4 5" key="1">
    <citation type="journal article" date="2007" name="Nat. Biotechnol.">
        <title>Complete genome sequence of the myxobacterium Sorangium cellulosum.</title>
        <authorList>
            <person name="Schneiker S."/>
            <person name="Perlova O."/>
            <person name="Kaiser O."/>
            <person name="Gerth K."/>
            <person name="Alici A."/>
            <person name="Altmeyer M.O."/>
            <person name="Bartels D."/>
            <person name="Bekel T."/>
            <person name="Beyer S."/>
            <person name="Bode E."/>
            <person name="Bode H.B."/>
            <person name="Bolten C.J."/>
            <person name="Choudhuri J.V."/>
            <person name="Doss S."/>
            <person name="Elnakady Y.A."/>
            <person name="Frank B."/>
            <person name="Gaigalat L."/>
            <person name="Goesmann A."/>
            <person name="Groeger C."/>
            <person name="Gross F."/>
            <person name="Jelsbak L."/>
            <person name="Jelsbak L."/>
            <person name="Kalinowski J."/>
            <person name="Kegler C."/>
            <person name="Knauber T."/>
            <person name="Konietzny S."/>
            <person name="Kopp M."/>
            <person name="Krause L."/>
            <person name="Krug D."/>
            <person name="Linke B."/>
            <person name="Mahmud T."/>
            <person name="Martinez-Arias R."/>
            <person name="McHardy A.C."/>
            <person name="Merai M."/>
            <person name="Meyer F."/>
            <person name="Mormann S."/>
            <person name="Munoz-Dorado J."/>
            <person name="Perez J."/>
            <person name="Pradella S."/>
            <person name="Rachid S."/>
            <person name="Raddatz G."/>
            <person name="Rosenau F."/>
            <person name="Rueckert C."/>
            <person name="Sasse F."/>
            <person name="Scharfe M."/>
            <person name="Schuster S.C."/>
            <person name="Suen G."/>
            <person name="Treuner-Lange A."/>
            <person name="Velicer G.J."/>
            <person name="Vorholter F.-J."/>
            <person name="Weissman K.J."/>
            <person name="Welch R.D."/>
            <person name="Wenzel S.C."/>
            <person name="Whitworth D.E."/>
            <person name="Wilhelm S."/>
            <person name="Wittmann C."/>
            <person name="Bloecker H."/>
            <person name="Puehler A."/>
            <person name="Mueller R."/>
        </authorList>
    </citation>
    <scope>NUCLEOTIDE SEQUENCE [LARGE SCALE GENOMIC DNA]</scope>
    <source>
        <strain evidence="5">So ce56</strain>
    </source>
</reference>
<gene>
    <name evidence="4" type="ordered locus">sce1263</name>
</gene>
<dbReference type="InterPro" id="IPR029016">
    <property type="entry name" value="GAF-like_dom_sf"/>
</dbReference>
<dbReference type="PANTHER" id="PTHR43642:SF1">
    <property type="entry name" value="HYBRID SIGNAL TRANSDUCTION HISTIDINE KINASE G"/>
    <property type="match status" value="1"/>
</dbReference>